<evidence type="ECO:0000256" key="11">
    <source>
        <dbReference type="ARBA" id="ARBA00038905"/>
    </source>
</evidence>
<evidence type="ECO:0000256" key="1">
    <source>
        <dbReference type="ARBA" id="ARBA00001946"/>
    </source>
</evidence>
<keyword evidence="6" id="KW-0227">DNA damage</keyword>
<dbReference type="RefSeq" id="WP_120061687.1">
    <property type="nucleotide sequence ID" value="NZ_QYRP01000002.1"/>
</dbReference>
<proteinExistence type="inferred from homology"/>
<organism evidence="14 15">
    <name type="scientific">Nocardioides cavernaquae</name>
    <dbReference type="NCBI Taxonomy" id="2321396"/>
    <lineage>
        <taxon>Bacteria</taxon>
        <taxon>Bacillati</taxon>
        <taxon>Actinomycetota</taxon>
        <taxon>Actinomycetes</taxon>
        <taxon>Propionibacteriales</taxon>
        <taxon>Nocardioidaceae</taxon>
        <taxon>Nocardioides</taxon>
    </lineage>
</organism>
<evidence type="ECO:0000256" key="3">
    <source>
        <dbReference type="ARBA" id="ARBA00022457"/>
    </source>
</evidence>
<dbReference type="PROSITE" id="PS00893">
    <property type="entry name" value="NUDIX_BOX"/>
    <property type="match status" value="1"/>
</dbReference>
<comment type="similarity">
    <text evidence="2 12">Belongs to the Nudix hydrolase family.</text>
</comment>
<evidence type="ECO:0000256" key="4">
    <source>
        <dbReference type="ARBA" id="ARBA00022705"/>
    </source>
</evidence>
<protein>
    <recommendedName>
        <fullName evidence="11">8-oxo-dGTP diphosphatase</fullName>
        <ecNumber evidence="11">3.6.1.55</ecNumber>
    </recommendedName>
</protein>
<keyword evidence="7 12" id="KW-0378">Hydrolase</keyword>
<dbReference type="OrthoDB" id="9804442at2"/>
<keyword evidence="9" id="KW-0234">DNA repair</keyword>
<dbReference type="GO" id="GO:0035539">
    <property type="term" value="F:8-oxo-7,8-dihydrodeoxyguanosine triphosphate pyrophosphatase activity"/>
    <property type="evidence" value="ECO:0007669"/>
    <property type="project" value="UniProtKB-EC"/>
</dbReference>
<dbReference type="Pfam" id="PF00293">
    <property type="entry name" value="NUDIX"/>
    <property type="match status" value="1"/>
</dbReference>
<comment type="catalytic activity">
    <reaction evidence="10">
        <text>8-oxo-dGTP + H2O = 8-oxo-dGMP + diphosphate + H(+)</text>
        <dbReference type="Rhea" id="RHEA:31575"/>
        <dbReference type="ChEBI" id="CHEBI:15377"/>
        <dbReference type="ChEBI" id="CHEBI:15378"/>
        <dbReference type="ChEBI" id="CHEBI:33019"/>
        <dbReference type="ChEBI" id="CHEBI:63224"/>
        <dbReference type="ChEBI" id="CHEBI:77896"/>
        <dbReference type="EC" id="3.6.1.55"/>
    </reaction>
</comment>
<evidence type="ECO:0000313" key="14">
    <source>
        <dbReference type="EMBL" id="RJS47733.1"/>
    </source>
</evidence>
<dbReference type="EMBL" id="QYRP01000002">
    <property type="protein sequence ID" value="RJS47733.1"/>
    <property type="molecule type" value="Genomic_DNA"/>
</dbReference>
<dbReference type="CDD" id="cd03425">
    <property type="entry name" value="NUDIX_MutT_NudA_like"/>
    <property type="match status" value="1"/>
</dbReference>
<dbReference type="GO" id="GO:0006281">
    <property type="term" value="P:DNA repair"/>
    <property type="evidence" value="ECO:0007669"/>
    <property type="project" value="UniProtKB-KW"/>
</dbReference>
<reference evidence="15" key="1">
    <citation type="submission" date="2018-09" db="EMBL/GenBank/DDBJ databases">
        <authorList>
            <person name="Zhu H."/>
        </authorList>
    </citation>
    <scope>NUCLEOTIDE SEQUENCE [LARGE SCALE GENOMIC DNA]</scope>
    <source>
        <strain evidence="15">K1W22B-1</strain>
    </source>
</reference>
<dbReference type="InterPro" id="IPR020476">
    <property type="entry name" value="Nudix_hydrolase"/>
</dbReference>
<dbReference type="InterPro" id="IPR020084">
    <property type="entry name" value="NUDIX_hydrolase_CS"/>
</dbReference>
<dbReference type="Proteomes" id="UP000276542">
    <property type="component" value="Unassembled WGS sequence"/>
</dbReference>
<evidence type="ECO:0000256" key="12">
    <source>
        <dbReference type="RuleBase" id="RU003476"/>
    </source>
</evidence>
<sequence>MQNRKLVVGAAVLKDGRVLAARRTRPVEAAGRWEFPGGKVEPGETPEAALEREIYEELGCVIEVIGWLEAEAPIGESHVLRVATARLAGGTPRPHEHDAIRWLAADELDEVDWLDPDRPFLRELAGLLGGSEA</sequence>
<evidence type="ECO:0000256" key="5">
    <source>
        <dbReference type="ARBA" id="ARBA00022723"/>
    </source>
</evidence>
<evidence type="ECO:0000256" key="9">
    <source>
        <dbReference type="ARBA" id="ARBA00023204"/>
    </source>
</evidence>
<dbReference type="AlphaFoldDB" id="A0A3A5HAT4"/>
<dbReference type="PRINTS" id="PR00502">
    <property type="entry name" value="NUDIXFAMILY"/>
</dbReference>
<evidence type="ECO:0000313" key="15">
    <source>
        <dbReference type="Proteomes" id="UP000276542"/>
    </source>
</evidence>
<name>A0A3A5HAT4_9ACTN</name>
<evidence type="ECO:0000259" key="13">
    <source>
        <dbReference type="PROSITE" id="PS51462"/>
    </source>
</evidence>
<evidence type="ECO:0000256" key="8">
    <source>
        <dbReference type="ARBA" id="ARBA00022842"/>
    </source>
</evidence>
<accession>A0A3A5HAT4</accession>
<evidence type="ECO:0000256" key="2">
    <source>
        <dbReference type="ARBA" id="ARBA00005582"/>
    </source>
</evidence>
<dbReference type="InterPro" id="IPR000086">
    <property type="entry name" value="NUDIX_hydrolase_dom"/>
</dbReference>
<gene>
    <name evidence="14" type="ORF">D4739_02460</name>
</gene>
<dbReference type="GO" id="GO:0008413">
    <property type="term" value="F:8-oxo-7,8-dihydroguanosine triphosphate pyrophosphatase activity"/>
    <property type="evidence" value="ECO:0007669"/>
    <property type="project" value="TreeGrafter"/>
</dbReference>
<dbReference type="InterPro" id="IPR047127">
    <property type="entry name" value="MutT-like"/>
</dbReference>
<dbReference type="GO" id="GO:0046872">
    <property type="term" value="F:metal ion binding"/>
    <property type="evidence" value="ECO:0007669"/>
    <property type="project" value="UniProtKB-KW"/>
</dbReference>
<keyword evidence="4" id="KW-0235">DNA replication</keyword>
<keyword evidence="8" id="KW-0460">Magnesium</keyword>
<evidence type="ECO:0000256" key="7">
    <source>
        <dbReference type="ARBA" id="ARBA00022801"/>
    </source>
</evidence>
<evidence type="ECO:0000256" key="6">
    <source>
        <dbReference type="ARBA" id="ARBA00022763"/>
    </source>
</evidence>
<evidence type="ECO:0000256" key="10">
    <source>
        <dbReference type="ARBA" id="ARBA00035861"/>
    </source>
</evidence>
<dbReference type="GO" id="GO:0044715">
    <property type="term" value="F:8-oxo-dGDP phosphatase activity"/>
    <property type="evidence" value="ECO:0007669"/>
    <property type="project" value="TreeGrafter"/>
</dbReference>
<dbReference type="InterPro" id="IPR015797">
    <property type="entry name" value="NUDIX_hydrolase-like_dom_sf"/>
</dbReference>
<dbReference type="Gene3D" id="3.90.79.10">
    <property type="entry name" value="Nucleoside Triphosphate Pyrophosphohydrolase"/>
    <property type="match status" value="1"/>
</dbReference>
<comment type="cofactor">
    <cofactor evidence="1">
        <name>Mg(2+)</name>
        <dbReference type="ChEBI" id="CHEBI:18420"/>
    </cofactor>
</comment>
<keyword evidence="5" id="KW-0479">Metal-binding</keyword>
<dbReference type="EC" id="3.6.1.55" evidence="11"/>
<dbReference type="PROSITE" id="PS51462">
    <property type="entry name" value="NUDIX"/>
    <property type="match status" value="1"/>
</dbReference>
<keyword evidence="15" id="KW-1185">Reference proteome</keyword>
<dbReference type="SUPFAM" id="SSF55811">
    <property type="entry name" value="Nudix"/>
    <property type="match status" value="1"/>
</dbReference>
<dbReference type="PANTHER" id="PTHR47707">
    <property type="entry name" value="8-OXO-DGTP DIPHOSPHATASE"/>
    <property type="match status" value="1"/>
</dbReference>
<keyword evidence="3" id="KW-0515">Mutator protein</keyword>
<dbReference type="PANTHER" id="PTHR47707:SF1">
    <property type="entry name" value="NUDIX HYDROLASE FAMILY PROTEIN"/>
    <property type="match status" value="1"/>
</dbReference>
<comment type="caution">
    <text evidence="14">The sequence shown here is derived from an EMBL/GenBank/DDBJ whole genome shotgun (WGS) entry which is preliminary data.</text>
</comment>
<dbReference type="GO" id="GO:0006260">
    <property type="term" value="P:DNA replication"/>
    <property type="evidence" value="ECO:0007669"/>
    <property type="project" value="UniProtKB-KW"/>
</dbReference>
<dbReference type="GO" id="GO:0044716">
    <property type="term" value="F:8-oxo-GDP phosphatase activity"/>
    <property type="evidence" value="ECO:0007669"/>
    <property type="project" value="TreeGrafter"/>
</dbReference>
<feature type="domain" description="Nudix hydrolase" evidence="13">
    <location>
        <begin position="3"/>
        <end position="128"/>
    </location>
</feature>